<dbReference type="InterPro" id="IPR037294">
    <property type="entry name" value="ABC_BtuC-like"/>
</dbReference>
<organism evidence="10 11">
    <name type="scientific">Nesterenkonia halobia</name>
    <dbReference type="NCBI Taxonomy" id="37922"/>
    <lineage>
        <taxon>Bacteria</taxon>
        <taxon>Bacillati</taxon>
        <taxon>Actinomycetota</taxon>
        <taxon>Actinomycetes</taxon>
        <taxon>Micrococcales</taxon>
        <taxon>Micrococcaceae</taxon>
        <taxon>Nesterenkonia</taxon>
    </lineage>
</organism>
<sequence>MSTTTQRAEEQAPPASAAPPGTAMPTTARQDPPATTPAAAAARPGTRRAAPRLLRLGSRVALPVSPRNLTVAAVLGALILICGLVTLSAGSLGVAPAEAVAALAGEADGKVEFVLERLRGPRLLVAVGVGLALGLSGSLFQTVTRNPLGSPDVLGLGAGAGAGVAMTTLLGSGMVPAPIGAVVGAGIAILLVWWSSGVGFASPARVIVTGIGVASMATALTHYVVAVALHDAAHDLAAYTMGSLGTRSMEHAALIGVALAVLLPALVLLAHRLRPMDLGDELADTLGSGAASTRTAAIVLAVLLAAAAVAVAGPISFVALTAPHIARRLTRAPGPNLAVSALVGAMILVSADLAAQQLPFLDGLPVGIVTAGVGGVYLGHLLIVEWRRASA</sequence>
<evidence type="ECO:0000256" key="8">
    <source>
        <dbReference type="SAM" id="MobiDB-lite"/>
    </source>
</evidence>
<evidence type="ECO:0000256" key="6">
    <source>
        <dbReference type="ARBA" id="ARBA00022989"/>
    </source>
</evidence>
<evidence type="ECO:0000313" key="11">
    <source>
        <dbReference type="Proteomes" id="UP001501736"/>
    </source>
</evidence>
<feature type="transmembrane region" description="Helical" evidence="9">
    <location>
        <begin position="296"/>
        <end position="322"/>
    </location>
</feature>
<feature type="transmembrane region" description="Helical" evidence="9">
    <location>
        <begin position="206"/>
        <end position="230"/>
    </location>
</feature>
<reference evidence="11" key="1">
    <citation type="journal article" date="2019" name="Int. J. Syst. Evol. Microbiol.">
        <title>The Global Catalogue of Microorganisms (GCM) 10K type strain sequencing project: providing services to taxonomists for standard genome sequencing and annotation.</title>
        <authorList>
            <consortium name="The Broad Institute Genomics Platform"/>
            <consortium name="The Broad Institute Genome Sequencing Center for Infectious Disease"/>
            <person name="Wu L."/>
            <person name="Ma J."/>
        </authorList>
    </citation>
    <scope>NUCLEOTIDE SEQUENCE [LARGE SCALE GENOMIC DNA]</scope>
    <source>
        <strain evidence="11">JCM 11483</strain>
    </source>
</reference>
<gene>
    <name evidence="10" type="ORF">GCM10020260_14790</name>
</gene>
<dbReference type="PANTHER" id="PTHR30472">
    <property type="entry name" value="FERRIC ENTEROBACTIN TRANSPORT SYSTEM PERMEASE PROTEIN"/>
    <property type="match status" value="1"/>
</dbReference>
<dbReference type="Gene3D" id="1.10.3470.10">
    <property type="entry name" value="ABC transporter involved in vitamin B12 uptake, BtuC"/>
    <property type="match status" value="1"/>
</dbReference>
<keyword evidence="3" id="KW-0813">Transport</keyword>
<feature type="transmembrane region" description="Helical" evidence="9">
    <location>
        <begin position="69"/>
        <end position="87"/>
    </location>
</feature>
<evidence type="ECO:0000256" key="4">
    <source>
        <dbReference type="ARBA" id="ARBA00022475"/>
    </source>
</evidence>
<comment type="caution">
    <text evidence="10">The sequence shown here is derived from an EMBL/GenBank/DDBJ whole genome shotgun (WGS) entry which is preliminary data.</text>
</comment>
<feature type="compositionally biased region" description="Low complexity" evidence="8">
    <location>
        <begin position="12"/>
        <end position="44"/>
    </location>
</feature>
<dbReference type="SUPFAM" id="SSF81345">
    <property type="entry name" value="ABC transporter involved in vitamin B12 uptake, BtuC"/>
    <property type="match status" value="1"/>
</dbReference>
<evidence type="ECO:0000256" key="9">
    <source>
        <dbReference type="SAM" id="Phobius"/>
    </source>
</evidence>
<dbReference type="CDD" id="cd06550">
    <property type="entry name" value="TM_ABC_iron-siderophores_like"/>
    <property type="match status" value="1"/>
</dbReference>
<evidence type="ECO:0000256" key="2">
    <source>
        <dbReference type="ARBA" id="ARBA00007935"/>
    </source>
</evidence>
<evidence type="ECO:0000256" key="1">
    <source>
        <dbReference type="ARBA" id="ARBA00004651"/>
    </source>
</evidence>
<dbReference type="EMBL" id="BAAAYG010000005">
    <property type="protein sequence ID" value="GAA3284379.1"/>
    <property type="molecule type" value="Genomic_DNA"/>
</dbReference>
<evidence type="ECO:0000313" key="10">
    <source>
        <dbReference type="EMBL" id="GAA3284379.1"/>
    </source>
</evidence>
<comment type="similarity">
    <text evidence="2">Belongs to the binding-protein-dependent transport system permease family. FecCD subfamily.</text>
</comment>
<protein>
    <submittedName>
        <fullName evidence="10">Iron chelate uptake ABC transporter family permease subunit</fullName>
    </submittedName>
</protein>
<keyword evidence="6 9" id="KW-1133">Transmembrane helix</keyword>
<comment type="subcellular location">
    <subcellularLocation>
        <location evidence="1">Cell membrane</location>
        <topology evidence="1">Multi-pass membrane protein</topology>
    </subcellularLocation>
</comment>
<dbReference type="RefSeq" id="WP_344719809.1">
    <property type="nucleotide sequence ID" value="NZ_BAAAYG010000005.1"/>
</dbReference>
<evidence type="ECO:0000256" key="5">
    <source>
        <dbReference type="ARBA" id="ARBA00022692"/>
    </source>
</evidence>
<evidence type="ECO:0000256" key="3">
    <source>
        <dbReference type="ARBA" id="ARBA00022448"/>
    </source>
</evidence>
<evidence type="ECO:0000256" key="7">
    <source>
        <dbReference type="ARBA" id="ARBA00023136"/>
    </source>
</evidence>
<feature type="transmembrane region" description="Helical" evidence="9">
    <location>
        <begin position="177"/>
        <end position="194"/>
    </location>
</feature>
<keyword evidence="5 9" id="KW-0812">Transmembrane</keyword>
<feature type="transmembrane region" description="Helical" evidence="9">
    <location>
        <begin position="251"/>
        <end position="270"/>
    </location>
</feature>
<feature type="transmembrane region" description="Helical" evidence="9">
    <location>
        <begin position="123"/>
        <end position="141"/>
    </location>
</feature>
<name>A0ABP6RFD8_9MICC</name>
<dbReference type="InterPro" id="IPR000522">
    <property type="entry name" value="ABC_transptr_permease_BtuC"/>
</dbReference>
<feature type="transmembrane region" description="Helical" evidence="9">
    <location>
        <begin position="153"/>
        <end position="170"/>
    </location>
</feature>
<dbReference type="PANTHER" id="PTHR30472:SF24">
    <property type="entry name" value="FERRIC ENTEROBACTIN TRANSPORT SYSTEM PERMEASE PROTEIN FEPG"/>
    <property type="match status" value="1"/>
</dbReference>
<accession>A0ABP6RFD8</accession>
<keyword evidence="4" id="KW-1003">Cell membrane</keyword>
<keyword evidence="11" id="KW-1185">Reference proteome</keyword>
<keyword evidence="7 9" id="KW-0472">Membrane</keyword>
<feature type="transmembrane region" description="Helical" evidence="9">
    <location>
        <begin position="363"/>
        <end position="384"/>
    </location>
</feature>
<dbReference type="Proteomes" id="UP001501736">
    <property type="component" value="Unassembled WGS sequence"/>
</dbReference>
<proteinExistence type="inferred from homology"/>
<dbReference type="Pfam" id="PF01032">
    <property type="entry name" value="FecCD"/>
    <property type="match status" value="1"/>
</dbReference>
<feature type="region of interest" description="Disordered" evidence="8">
    <location>
        <begin position="1"/>
        <end position="47"/>
    </location>
</feature>